<dbReference type="PANTHER" id="PTHR14226:SF74">
    <property type="entry name" value="BLR4684 PROTEIN"/>
    <property type="match status" value="1"/>
</dbReference>
<keyword evidence="2 4" id="KW-0442">Lipid degradation</keyword>
<accession>A0A841L3J2</accession>
<evidence type="ECO:0000313" key="7">
    <source>
        <dbReference type="EMBL" id="MBB6226001.1"/>
    </source>
</evidence>
<dbReference type="PANTHER" id="PTHR14226">
    <property type="entry name" value="NEUROPATHY TARGET ESTERASE/SWISS CHEESE D.MELANOGASTER"/>
    <property type="match status" value="1"/>
</dbReference>
<dbReference type="InterPro" id="IPR050301">
    <property type="entry name" value="NTE"/>
</dbReference>
<feature type="short sequence motif" description="GXGXXG" evidence="4">
    <location>
        <begin position="68"/>
        <end position="73"/>
    </location>
</feature>
<evidence type="ECO:0000256" key="3">
    <source>
        <dbReference type="ARBA" id="ARBA00023098"/>
    </source>
</evidence>
<feature type="active site" description="Nucleophile" evidence="4">
    <location>
        <position position="99"/>
    </location>
</feature>
<feature type="short sequence motif" description="GXSXG" evidence="4">
    <location>
        <begin position="97"/>
        <end position="101"/>
    </location>
</feature>
<dbReference type="GO" id="GO:0016787">
    <property type="term" value="F:hydrolase activity"/>
    <property type="evidence" value="ECO:0007669"/>
    <property type="project" value="UniProtKB-UniRule"/>
</dbReference>
<dbReference type="InterPro" id="IPR002641">
    <property type="entry name" value="PNPLA_dom"/>
</dbReference>
<gene>
    <name evidence="7" type="ORF">FHS79_000152</name>
</gene>
<evidence type="ECO:0000256" key="4">
    <source>
        <dbReference type="PROSITE-ProRule" id="PRU01161"/>
    </source>
</evidence>
<dbReference type="PROSITE" id="PS51257">
    <property type="entry name" value="PROKAR_LIPOPROTEIN"/>
    <property type="match status" value="1"/>
</dbReference>
<comment type="caution">
    <text evidence="7">The sequence shown here is derived from an EMBL/GenBank/DDBJ whole genome shotgun (WGS) entry which is preliminary data.</text>
</comment>
<keyword evidence="1 4" id="KW-0378">Hydrolase</keyword>
<dbReference type="EMBL" id="JACIIV010000001">
    <property type="protein sequence ID" value="MBB6226001.1"/>
    <property type="molecule type" value="Genomic_DNA"/>
</dbReference>
<dbReference type="RefSeq" id="WP_184193839.1">
    <property type="nucleotide sequence ID" value="NZ_JACIIV010000001.1"/>
</dbReference>
<dbReference type="InterPro" id="IPR016035">
    <property type="entry name" value="Acyl_Trfase/lysoPLipase"/>
</dbReference>
<feature type="active site" description="Proton acceptor" evidence="4">
    <location>
        <position position="240"/>
    </location>
</feature>
<keyword evidence="3 4" id="KW-0443">Lipid metabolism</keyword>
<dbReference type="Gene3D" id="3.40.1090.10">
    <property type="entry name" value="Cytosolic phospholipase A2 catalytic domain"/>
    <property type="match status" value="1"/>
</dbReference>
<evidence type="ECO:0000259" key="6">
    <source>
        <dbReference type="PROSITE" id="PS51635"/>
    </source>
</evidence>
<dbReference type="PROSITE" id="PS51635">
    <property type="entry name" value="PNPLA"/>
    <property type="match status" value="1"/>
</dbReference>
<reference evidence="7 8" key="1">
    <citation type="submission" date="2020-08" db="EMBL/GenBank/DDBJ databases">
        <title>Genomic Encyclopedia of Type Strains, Phase IV (KMG-IV): sequencing the most valuable type-strain genomes for metagenomic binning, comparative biology and taxonomic classification.</title>
        <authorList>
            <person name="Goeker M."/>
        </authorList>
    </citation>
    <scope>NUCLEOTIDE SEQUENCE [LARGE SCALE GENOMIC DNA]</scope>
    <source>
        <strain evidence="7 8">DSM 102189</strain>
    </source>
</reference>
<feature type="short sequence motif" description="DGA/G" evidence="4">
    <location>
        <begin position="240"/>
        <end position="242"/>
    </location>
</feature>
<sequence length="370" mass="39821">MARPLLCAAMAATLLAGCATRPETLSFDDVPLVRTAIISAVDDKGAPLDDPTPVRQVGARHDVLVLSGGGSVGAFGAGVLVGWTEAGTRPNFDVVTGISTGALMATLAFLGSSRDADLIRAYTSLTSKDIYKRRGVIGFARKASVFDRSPLEAMIEQMVDDRLLDQVAAEHRKGRRLFVGTTDLDNGVATVWDMGRIAISSSPQRAALYRKVLAASAAIPGAFSPVYIKQGDGPPTMHVDGGLKQAMLFRSYMIDPKGSNENVWAVVNGHVSYTGNRTLSGTNSGSILGRSVSEMLRTITYREVERIYTMSRNAGVKFNVAYLRDDAVEPNPIIFDPVSMQSLFDEGKALGKTGRWQPLPPRLEALERMK</sequence>
<feature type="domain" description="PNPLA" evidence="6">
    <location>
        <begin position="64"/>
        <end position="254"/>
    </location>
</feature>
<feature type="chain" id="PRO_5032710584" evidence="5">
    <location>
        <begin position="17"/>
        <end position="370"/>
    </location>
</feature>
<feature type="signal peptide" evidence="5">
    <location>
        <begin position="1"/>
        <end position="16"/>
    </location>
</feature>
<dbReference type="GO" id="GO:0016042">
    <property type="term" value="P:lipid catabolic process"/>
    <property type="evidence" value="ECO:0007669"/>
    <property type="project" value="UniProtKB-UniRule"/>
</dbReference>
<evidence type="ECO:0000256" key="5">
    <source>
        <dbReference type="SAM" id="SignalP"/>
    </source>
</evidence>
<evidence type="ECO:0000256" key="1">
    <source>
        <dbReference type="ARBA" id="ARBA00022801"/>
    </source>
</evidence>
<keyword evidence="5" id="KW-0732">Signal</keyword>
<evidence type="ECO:0000256" key="2">
    <source>
        <dbReference type="ARBA" id="ARBA00022963"/>
    </source>
</evidence>
<name>A0A841L3J2_9SPHN</name>
<dbReference type="Pfam" id="PF01734">
    <property type="entry name" value="Patatin"/>
    <property type="match status" value="1"/>
</dbReference>
<protein>
    <submittedName>
        <fullName evidence="7">Putative acylesterase/phospholipase RssA</fullName>
    </submittedName>
</protein>
<proteinExistence type="predicted"/>
<organism evidence="7 8">
    <name type="scientific">Polymorphobacter multimanifer</name>
    <dbReference type="NCBI Taxonomy" id="1070431"/>
    <lineage>
        <taxon>Bacteria</taxon>
        <taxon>Pseudomonadati</taxon>
        <taxon>Pseudomonadota</taxon>
        <taxon>Alphaproteobacteria</taxon>
        <taxon>Sphingomonadales</taxon>
        <taxon>Sphingosinicellaceae</taxon>
        <taxon>Polymorphobacter</taxon>
    </lineage>
</organism>
<dbReference type="Proteomes" id="UP000538147">
    <property type="component" value="Unassembled WGS sequence"/>
</dbReference>
<dbReference type="AlphaFoldDB" id="A0A841L3J2"/>
<evidence type="ECO:0000313" key="8">
    <source>
        <dbReference type="Proteomes" id="UP000538147"/>
    </source>
</evidence>
<keyword evidence="8" id="KW-1185">Reference proteome</keyword>
<dbReference type="SUPFAM" id="SSF52151">
    <property type="entry name" value="FabD/lysophospholipase-like"/>
    <property type="match status" value="1"/>
</dbReference>